<dbReference type="Pfam" id="PF05573">
    <property type="entry name" value="NosL"/>
    <property type="match status" value="1"/>
</dbReference>
<keyword evidence="2" id="KW-1185">Reference proteome</keyword>
<dbReference type="EMBL" id="JAFFPU010000082">
    <property type="protein sequence ID" value="MBM9579745.1"/>
    <property type="molecule type" value="Genomic_DNA"/>
</dbReference>
<gene>
    <name evidence="1" type="ORF">JWG45_21580</name>
</gene>
<dbReference type="PANTHER" id="PTHR41247">
    <property type="entry name" value="HTH-TYPE TRANSCRIPTIONAL REPRESSOR YCNK"/>
    <property type="match status" value="1"/>
</dbReference>
<accession>A0ABS2UH75</accession>
<dbReference type="PROSITE" id="PS51257">
    <property type="entry name" value="PROKAR_LIPOPROTEIN"/>
    <property type="match status" value="1"/>
</dbReference>
<comment type="caution">
    <text evidence="1">The sequence shown here is derived from an EMBL/GenBank/DDBJ whole genome shotgun (WGS) entry which is preliminary data.</text>
</comment>
<reference evidence="1 2" key="1">
    <citation type="submission" date="2021-02" db="EMBL/GenBank/DDBJ databases">
        <title>Leptospira ainlahdjerensis sp. nov., Leptospira ainazelensis sp. nov., Leptospira abararensis sp. nov. and Leptospira chreensis sp. nov., four new species isolated from water sources in Algeria.</title>
        <authorList>
            <person name="Amara Korba A."/>
            <person name="Kainiu M."/>
            <person name="Vincent A.T."/>
            <person name="Mariet J.-F."/>
            <person name="Veyrier F.J."/>
            <person name="Goarant C."/>
            <person name="Picardeau M."/>
        </authorList>
    </citation>
    <scope>NUCLEOTIDE SEQUENCE [LARGE SCALE GENOMIC DNA]</scope>
    <source>
        <strain evidence="1 2">201903070</strain>
    </source>
</reference>
<proteinExistence type="predicted"/>
<name>A0ABS2UH75_9LEPT</name>
<dbReference type="PANTHER" id="PTHR41247:SF1">
    <property type="entry name" value="HTH-TYPE TRANSCRIPTIONAL REPRESSOR YCNK"/>
    <property type="match status" value="1"/>
</dbReference>
<protein>
    <submittedName>
        <fullName evidence="1">Nitrous oxide reductase accessory protein NosL</fullName>
    </submittedName>
</protein>
<sequence>MKFRISLWMLVFVLGGSLSCGPKEALIPERGKEKCNHCSMAIVDMRFHSQLLTDKGRRYYFDSIECLYSYKESLELERFRTWVTDYENVTRMLSEEEAAIVQSEEIHSPMGKGLAAFSSLENAREYLKNHKGSILTSEANQKRSDR</sequence>
<evidence type="ECO:0000313" key="1">
    <source>
        <dbReference type="EMBL" id="MBM9579745.1"/>
    </source>
</evidence>
<organism evidence="1 2">
    <name type="scientific">Leptospira ainlahdjerensis</name>
    <dbReference type="NCBI Taxonomy" id="2810033"/>
    <lineage>
        <taxon>Bacteria</taxon>
        <taxon>Pseudomonadati</taxon>
        <taxon>Spirochaetota</taxon>
        <taxon>Spirochaetia</taxon>
        <taxon>Leptospirales</taxon>
        <taxon>Leptospiraceae</taxon>
        <taxon>Leptospira</taxon>
    </lineage>
</organism>
<dbReference type="Proteomes" id="UP000724686">
    <property type="component" value="Unassembled WGS sequence"/>
</dbReference>
<dbReference type="SUPFAM" id="SSF160387">
    <property type="entry name" value="NosL/MerB-like"/>
    <property type="match status" value="1"/>
</dbReference>
<dbReference type="InterPro" id="IPR008719">
    <property type="entry name" value="N2O_reductase_NosL"/>
</dbReference>
<evidence type="ECO:0000313" key="2">
    <source>
        <dbReference type="Proteomes" id="UP000724686"/>
    </source>
</evidence>
<dbReference type="RefSeq" id="WP_205281672.1">
    <property type="nucleotide sequence ID" value="NZ_JAFFPU010000082.1"/>
</dbReference>